<feature type="coiled-coil region" evidence="23">
    <location>
        <begin position="2957"/>
        <end position="2991"/>
    </location>
</feature>
<dbReference type="InParanoid" id="B3RS55"/>
<dbReference type="SUPFAM" id="SSF52540">
    <property type="entry name" value="P-loop containing nucleoside triphosphate hydrolases"/>
    <property type="match status" value="4"/>
</dbReference>
<accession>B3RS55</accession>
<dbReference type="GO" id="GO:0005930">
    <property type="term" value="C:axoneme"/>
    <property type="evidence" value="ECO:0000318"/>
    <property type="project" value="GO_Central"/>
</dbReference>
<feature type="domain" description="Dynein heavy chain C-terminal" evidence="32">
    <location>
        <begin position="4051"/>
        <end position="4321"/>
    </location>
</feature>
<evidence type="ECO:0000256" key="14">
    <source>
        <dbReference type="ARBA" id="ARBA00023136"/>
    </source>
</evidence>
<organism evidence="35 36">
    <name type="scientific">Trichoplax adhaerens</name>
    <name type="common">Trichoplax reptans</name>
    <dbReference type="NCBI Taxonomy" id="10228"/>
    <lineage>
        <taxon>Eukaryota</taxon>
        <taxon>Metazoa</taxon>
        <taxon>Placozoa</taxon>
        <taxon>Uniplacotomia</taxon>
        <taxon>Trichoplacea</taxon>
        <taxon>Trichoplacidae</taxon>
        <taxon>Trichoplax</taxon>
    </lineage>
</organism>
<dbReference type="GO" id="GO:0005886">
    <property type="term" value="C:plasma membrane"/>
    <property type="evidence" value="ECO:0007669"/>
    <property type="project" value="UniProtKB-SubCell"/>
</dbReference>
<evidence type="ECO:0000256" key="21">
    <source>
        <dbReference type="ARBA" id="ARBA00083259"/>
    </source>
</evidence>
<dbReference type="Gene3D" id="6.10.140.1060">
    <property type="match status" value="1"/>
</dbReference>
<evidence type="ECO:0000256" key="9">
    <source>
        <dbReference type="ARBA" id="ARBA00022794"/>
    </source>
</evidence>
<feature type="domain" description="Dynein heavy chain linker" evidence="26">
    <location>
        <begin position="1133"/>
        <end position="1536"/>
    </location>
</feature>
<dbReference type="GO" id="GO:0005874">
    <property type="term" value="C:microtubule"/>
    <property type="evidence" value="ECO:0007669"/>
    <property type="project" value="UniProtKB-KW"/>
</dbReference>
<keyword evidence="10" id="KW-0067">ATP-binding</keyword>
<dbReference type="GO" id="GO:0035721">
    <property type="term" value="P:intraciliary retrograde transport"/>
    <property type="evidence" value="ECO:0000318"/>
    <property type="project" value="GO_Central"/>
</dbReference>
<dbReference type="KEGG" id="tad:TRIADDRAFT_22099"/>
<comment type="similarity">
    <text evidence="3">Belongs to the dynein heavy chain family.</text>
</comment>
<dbReference type="InterPro" id="IPR043160">
    <property type="entry name" value="Dynein_C_barrel"/>
</dbReference>
<evidence type="ECO:0000259" key="30">
    <source>
        <dbReference type="Pfam" id="PF12781"/>
    </source>
</evidence>
<dbReference type="Pfam" id="PF08385">
    <property type="entry name" value="DHC_N1"/>
    <property type="match status" value="1"/>
</dbReference>
<dbReference type="GO" id="GO:0097729">
    <property type="term" value="C:9+2 motile cilium"/>
    <property type="evidence" value="ECO:0000318"/>
    <property type="project" value="GO_Central"/>
</dbReference>
<dbReference type="GO" id="GO:0060294">
    <property type="term" value="P:cilium movement involved in cell motility"/>
    <property type="evidence" value="ECO:0000318"/>
    <property type="project" value="GO_Central"/>
</dbReference>
<evidence type="ECO:0000256" key="22">
    <source>
        <dbReference type="ARBA" id="ARBA00083782"/>
    </source>
</evidence>
<dbReference type="Pfam" id="PF03028">
    <property type="entry name" value="Dynein_heavy"/>
    <property type="match status" value="1"/>
</dbReference>
<dbReference type="Gene3D" id="3.20.180.20">
    <property type="entry name" value="Dynein heavy chain, N-terminal domain 2"/>
    <property type="match status" value="1"/>
</dbReference>
<dbReference type="GO" id="GO:0008569">
    <property type="term" value="F:minus-end-directed microtubule motor activity"/>
    <property type="evidence" value="ECO:0000318"/>
    <property type="project" value="GO_Central"/>
</dbReference>
<dbReference type="Gene3D" id="3.10.490.20">
    <property type="match status" value="1"/>
</dbReference>
<dbReference type="FunFam" id="1.10.8.710:FF:000006">
    <property type="entry name" value="cytoplasmic dynein 2 heavy chain 1"/>
    <property type="match status" value="1"/>
</dbReference>
<keyword evidence="7" id="KW-0493">Microtubule</keyword>
<keyword evidence="12 23" id="KW-0175">Coiled coil</keyword>
<evidence type="ECO:0000259" key="32">
    <source>
        <dbReference type="Pfam" id="PF18199"/>
    </source>
</evidence>
<evidence type="ECO:0000259" key="28">
    <source>
        <dbReference type="Pfam" id="PF12777"/>
    </source>
</evidence>
<dbReference type="Gene3D" id="1.20.920.30">
    <property type="match status" value="1"/>
</dbReference>
<feature type="coiled-coil region" evidence="23">
    <location>
        <begin position="888"/>
        <end position="915"/>
    </location>
</feature>
<dbReference type="PANTHER" id="PTHR46532">
    <property type="entry name" value="MALE FERTILITY FACTOR KL5"/>
    <property type="match status" value="1"/>
</dbReference>
<dbReference type="FunFam" id="3.40.50.300:FF:000710">
    <property type="entry name" value="Cytoplasmic dynein 2 heavy chain 1"/>
    <property type="match status" value="1"/>
</dbReference>
<evidence type="ECO:0000256" key="1">
    <source>
        <dbReference type="ARBA" id="ARBA00004202"/>
    </source>
</evidence>
<evidence type="ECO:0000256" key="19">
    <source>
        <dbReference type="ARBA" id="ARBA00064100"/>
    </source>
</evidence>
<dbReference type="Pfam" id="PF12781">
    <property type="entry name" value="AAA_9"/>
    <property type="match status" value="1"/>
</dbReference>
<dbReference type="GO" id="GO:0005524">
    <property type="term" value="F:ATP binding"/>
    <property type="evidence" value="ECO:0007669"/>
    <property type="project" value="UniProtKB-KW"/>
</dbReference>
<feature type="domain" description="Dynein heavy chain hydrolytic ATP-binding dynein motor region" evidence="27">
    <location>
        <begin position="1667"/>
        <end position="2012"/>
    </location>
</feature>
<dbReference type="InterPro" id="IPR041228">
    <property type="entry name" value="Dynein_C"/>
</dbReference>
<feature type="domain" description="Dynein heavy chain coiled coil stalk" evidence="28">
    <location>
        <begin position="2910"/>
        <end position="3238"/>
    </location>
</feature>
<dbReference type="Gene3D" id="1.20.58.1120">
    <property type="match status" value="1"/>
</dbReference>
<dbReference type="GO" id="GO:0060271">
    <property type="term" value="P:cilium assembly"/>
    <property type="evidence" value="ECO:0000318"/>
    <property type="project" value="GO_Central"/>
</dbReference>
<dbReference type="InterPro" id="IPR042219">
    <property type="entry name" value="AAA_lid_11_sf"/>
</dbReference>
<keyword evidence="11" id="KW-0243">Dynein</keyword>
<dbReference type="Pfam" id="PF18198">
    <property type="entry name" value="AAA_lid_11"/>
    <property type="match status" value="1"/>
</dbReference>
<dbReference type="InterPro" id="IPR043157">
    <property type="entry name" value="Dynein_AAA1S"/>
</dbReference>
<keyword evidence="17" id="KW-0966">Cell projection</keyword>
<dbReference type="FunFam" id="3.40.50.300:FF:001810">
    <property type="entry name" value="Cytoplasmic dynein 2 heavy chain 1"/>
    <property type="match status" value="1"/>
</dbReference>
<dbReference type="InterPro" id="IPR027417">
    <property type="entry name" value="P-loop_NTPase"/>
</dbReference>
<evidence type="ECO:0000313" key="36">
    <source>
        <dbReference type="Proteomes" id="UP000009022"/>
    </source>
</evidence>
<dbReference type="Pfam" id="PF12774">
    <property type="entry name" value="AAA_6"/>
    <property type="match status" value="1"/>
</dbReference>
<keyword evidence="16" id="KW-0206">Cytoskeleton</keyword>
<dbReference type="Pfam" id="PF12777">
    <property type="entry name" value="MT"/>
    <property type="match status" value="1"/>
</dbReference>
<evidence type="ECO:0000256" key="11">
    <source>
        <dbReference type="ARBA" id="ARBA00023017"/>
    </source>
</evidence>
<evidence type="ECO:0000256" key="8">
    <source>
        <dbReference type="ARBA" id="ARBA00022741"/>
    </source>
</evidence>
<feature type="domain" description="Dynein heavy chain ATP-binding dynein motor region" evidence="30">
    <location>
        <begin position="3265"/>
        <end position="3484"/>
    </location>
</feature>
<keyword evidence="4" id="KW-0217">Developmental protein</keyword>
<feature type="domain" description="Dynein heavy chain AAA module D4" evidence="29">
    <location>
        <begin position="2650"/>
        <end position="2877"/>
    </location>
</feature>
<dbReference type="Gene3D" id="1.20.1270.280">
    <property type="match status" value="1"/>
</dbReference>
<evidence type="ECO:0000259" key="24">
    <source>
        <dbReference type="Pfam" id="PF03028"/>
    </source>
</evidence>
<dbReference type="FunFam" id="1.20.920.30:FF:000006">
    <property type="entry name" value="Cytoplasmic dynein 2 heavy chain 1"/>
    <property type="match status" value="1"/>
</dbReference>
<dbReference type="RefSeq" id="XP_002110454.1">
    <property type="nucleotide sequence ID" value="XM_002110418.1"/>
</dbReference>
<dbReference type="Pfam" id="PF12780">
    <property type="entry name" value="AAA_8"/>
    <property type="match status" value="1"/>
</dbReference>
<dbReference type="Gene3D" id="1.10.8.1220">
    <property type="match status" value="1"/>
</dbReference>
<evidence type="ECO:0000259" key="26">
    <source>
        <dbReference type="Pfam" id="PF08393"/>
    </source>
</evidence>
<feature type="domain" description="Dynein heavy chain region D6 P-loop" evidence="24">
    <location>
        <begin position="3735"/>
        <end position="3844"/>
    </location>
</feature>
<dbReference type="Proteomes" id="UP000009022">
    <property type="component" value="Unassembled WGS sequence"/>
</dbReference>
<dbReference type="FunFam" id="1.20.920.20:FF:000002">
    <property type="entry name" value="Cytoplasmic dynein 1 heavy chain"/>
    <property type="match status" value="1"/>
</dbReference>
<dbReference type="FunFam" id="3.20.180.20:FF:000002">
    <property type="entry name" value="Cytoplasmic dynein heavy chain 1"/>
    <property type="match status" value="1"/>
</dbReference>
<dbReference type="InterPro" id="IPR013602">
    <property type="entry name" value="Dynein_heavy_linker"/>
</dbReference>
<gene>
    <name evidence="35" type="ORF">TRIADDRAFT_22099</name>
</gene>
<dbReference type="FunFam" id="1.20.140.100:FF:000005">
    <property type="entry name" value="cytoplasmic dynein 2 heavy chain 1"/>
    <property type="match status" value="1"/>
</dbReference>
<feature type="coiled-coil region" evidence="23">
    <location>
        <begin position="3432"/>
        <end position="3477"/>
    </location>
</feature>
<name>B3RS55_TRIAD</name>
<dbReference type="InterPro" id="IPR024317">
    <property type="entry name" value="Dynein_heavy_chain_D4_dom"/>
</dbReference>
<dbReference type="Gene3D" id="1.10.8.710">
    <property type="match status" value="1"/>
</dbReference>
<keyword evidence="6" id="KW-0963">Cytoplasm</keyword>
<dbReference type="OrthoDB" id="10252139at2759"/>
<dbReference type="Gene3D" id="3.40.50.300">
    <property type="entry name" value="P-loop containing nucleotide triphosphate hydrolases"/>
    <property type="match status" value="5"/>
</dbReference>
<keyword evidence="5" id="KW-1003">Cell membrane</keyword>
<evidence type="ECO:0000256" key="18">
    <source>
        <dbReference type="ARBA" id="ARBA00023902"/>
    </source>
</evidence>
<dbReference type="Gene3D" id="1.20.920.20">
    <property type="match status" value="1"/>
</dbReference>
<dbReference type="Pfam" id="PF18199">
    <property type="entry name" value="Dynein_C"/>
    <property type="match status" value="1"/>
</dbReference>
<evidence type="ECO:0000256" key="17">
    <source>
        <dbReference type="ARBA" id="ARBA00023273"/>
    </source>
</evidence>
<sequence>MPTVDTRKEFLLTTASSYLGIPISDNTITRLGKEVQVDTFLDDGNCTTLNLTLQKQSDGSKAIVAKNTASPSDTSQQTLLFYKLKPAVITPDNIHNNVVVSSLLDSPVDTLYHSVHHIFAPLLLRDQKWSQSLDPKLQKLISELEAGLASTVRQQNNQSKFQSADQTNNFAGILTPSDEFNYWSELSLSSTKQEIRERAGHFKELFQQLASGYANIDATTLGDSIELIEQTQDVLDDVWKQLEFKPPYSEDRMRHLLGVINGFIERYIQRKLNVLNLWTGPYHQVRDSIKAGLSICERWTVATETLTAQFWKRYGPNPWSGEKFNPEDLSRFSGRLEEILNLRSTHEQLTHLLSVYECDELKTDQVFQSFSSSNPLYYNPYTEPLWRAAVSQYEKGMIPAEQRIASKLRSQLRELQGKPHQLLREFQRYRELIKRSNIRKSLVTERETLLGQLVAYMKSLKEEFTSHLNIHQSGGKQDASSSGKNIPEVVNNIIWTRQLEAKVDETMTTAEVLLGDLDGFKQFRKDITDLLEELQGYRNDLFDNWSHSMISALSDPKQSLSLQTSGRLMELSKKDQGKLIVHYSERLVTLLREVRQLSALGYVIPAKIQHASETARKFYRHGVILKQVAHFYNTIDQQMIPSQQAMMLNTALSFEKLIKNPKTGSTNTNDGRIQITWDNPKELEDYITKLQSTADKLMSENRLLRKCHNTITEKVTRLFSIELLKQQQRWKDGLMEIRQIMANLGNISQKFNAESMKTWKLHWDHQLYKALEHQYQLSLESLNENLSEIKVELVFRQQRLQFRPPIEEIRAKYYREIKKFICIPNHFRGVSDNVSPLDTIFPAMIDRNSDGFAVVYRKAEQLFERLENARNMFIDWTAIGAIDIDKVVEEHLTTVNQWEKNFRALKARGREAEKLPSTIKVDCIIVSTIPVKTTIDDHIQQLYDALVNSLRRSITSHITVIDEFLNDAIDKLSTRPQSVEEISQAKGDQKKLSEERSKVYPHFEKAESKNKLLRSVAGQGIDQLSQLQPRWDKFELMMESHELMMEEQTKVMRGNVESRIKTFNLEIEKFASRWHQLKPSEIDSYSDTPSCLKAVESLKERRAEFNELVENSSKIKEDCVHFELAEPEFQQITELQTDLQHFESMWKLFEDFMIGLDKLGQEDWLSFRASSFQFDEFLTEWDDKLRMLSLQNEANTMTIKLQKDIDRYKALVPVLKFVRGEPLSADHWIELFRIVSLPRGTTLEKLRFHDILSVSENIVAKAGELKELNSRAHGEVSIREALHELELWGASATFNLTPYNDTHGHELMLIKEWKELVNQVGDNQSLLQSLKDSPYYRGFEDKATIWESRFADLDEYLHNLNQIQRKWVYLEPIFGRGALPREQGRFKRVDDDYRSILADIARDNRVLSLVAKAGLRQLLVTLLDQLQRCQKSLNEFLEEKRSVFPRFYFIGDDDLLEILGQSTNPNVIQSHLKKLFAGIHSVEFGPDSGTILAMKSLDGEVVPLKRPVNVTPEVEIWLGHLSNEMQETLKELLNQCVHAGRAGTSEVDPNVYPSQILCLSDYILFTERCETAIKQGRLSEFLIETESRLDSYTSVDMSGESSSLSLRVLELKLKAMVLDTIHFVQVVKDLIQAQVKSIDDWLWQKQLRFYLIKGSCISCMCDAQFEYTYEYQGNASKLVHTPLTDKCYLTLTQGMDIGLGGNPYGPAGTGKTESVKALGGLMGRQVLVFNCDEGIDVKSMGRIFIGLVKCGAWGCFDEFNRLEEAVLSAVSMQIQVIQAAIKNKSPSIELLERDIEINTNSGIFITLNPAGKGYGGRQKLPDNLKQLFRPVAMSKPDNDLIAEVILFSEGYKHAESLGRKIVAIFNLSKELLSRQQHYDWGLRALKTVLKSCGHLLLDMKNNLKSRSEEEQNVKIDIQLEGKLVVQALRINTLSKLTFTDSKRFDALIQDVFQGIPFSGTGYEKLAESIRQVCQEFNLSVNERQVKKALELYEQLRQRMGVVVVGPSGSGKTTLWRVLKAALAKTGQVVKQYTMNPKAMPRTQLLGQIDIDTREWSDGVLTYSARQVVREPIEIQSWIICDGDIDPEWVESLNSVLDDNRLLTMPSGERIQFGPNVNFLFETHDLSCASPATISRMGMIFLSDEDTDIKAIIASWLRGLPDEDQKRLQTWIEDYFFRAFDWVWKQNDLVIDTSMIGMVMNGLSHLRQSRSKGEFAVNLIRGLGANLHHDSRVALAKEVFNWVRESPPDSRRILDSYYDSDSQKLKTYEIIVPDHLTVENFFSNQASPVINTADAQRSIDIFNSWLDPNNRQPFILVGPEGCGKELLLHYCFSQLRSCQVALIHCSSQTSPSHVIQKLNQMCIVISTNTGRVYRPKDCERLILYLKDLNLPKPDKWNTSQLIAFLQQLLTYNGFYDSNLEWVGLEGIQIVSSMNPSTTLGRYPLTTRFTSIVRICSVAVPEDLRAIYGEYLRAILHHSLSSHPVWGSIKNVHTLAGTMVNIYEQVRSKFTVDDYSHYLFTPRDLTRWTLGLLRYDLAESSGTGDSLLTAFAYEANKLFRDRLVGSSTLDRFDNIVQSNIRADWSFTPELKGYHYVSWGATQSRTTVPSDDQSNTLPAKPIYGRLLGKLSAADFQQVVKKGLQSYSRENGELNILIFDEVLDLIARVERVITQPGGSLLLAGRSGVGRRTAVRLVTHLHQMTLFTPKVSRNYGLKQFRNDLKSVMQQAGVEGENVVLLIEDYQVVEAEFLEIINSLLSGGEVPGLYSTEELEPLLTPLRDQASQDGFRGPLLSYFTSRVRSKLHCVLIMDNTNAQFSVACKSNPAFYKACSFQWMDSWSTNSLMKIPQIYLDPHTQSDSSIKNVWNDLAKAILHIHESAPIDSTPRRFMTLLQSCQAVYNMKREGIEKRQSRLQAGLSKLNEAKSLVDDLKKDAAKQSTLLAEKQADADQALQEISTSMQRASDQRNEMEILKQKLAEESAKLEKRKKAIDIELSEIEPLVQSARQAVGNIKPESLSEIRSLRMPPDVIRDILEGVLRLMGIFDTSWVSMKSFLAKRGVKEEICTFDARKITTDIRDNVNELLKSSNSFDEKVAKRASAAAAPLAEWVKANIKFSIVLEKIEPLETEQNALKRNLDKSQARLDKLVKALNAVDKEVAAMKERFEKRTTEAAKLKIQLEKAQETIDAAETLVTKLDGEYKRWSTQVTNLTSEMNQLPRWSLITAGFMTYLGSAPENVRENKIHDWCRACNVDRLDLRRFLSTESEQLSWKAEGLPSDNLSIENAIFILKSSITPFLVDPSMRATDWLKTHLKDARLEIVNQQDPNFTTSLELAIRFGKTLIIQEVDNIEPILIPLLRNDLISQGPRYVIQIGEKVIDYNEDFKLYLATRNPQPELPSDAASIVNEINFTTTKAGLTAQLLAMTIQNEKPELEVRKMEFLKTEEELKIQVEKLEDSLLEELAQAEGNILENKDLIESLNKTKASSITIAESLQESLRLQSALDQERDVYRPLAEYGSSLLFVITDLSKLNNMYRFSLSSFLRLFQRALKSELDAGNIEMRIKLLMSSLRSLVYEYACRSLYKADHLTFAMHLVHGIRPELFQEQEWEFFCGLIVSDVNVHKQEGSKRSHEFLPNWCDAELASSIAALKTTFPTWFQNLKLDDNNIWSTFSRHSQCEKEFPSDVTRKISEFQQVLTIQALRPDRLQSAMSLFAARALNMKELSPPTLNLKRLYTNETVADEPILIIISPGADPSQELQDLASKTVGEDKYHQVAMGQGQADIAIRLLRDCARNGDWLCLKNLHLVTSWLPILEKEFKSLEPHQDFRLWLTSEVHPKFTPILLQSSLKVTYEAPPGVKRNLQRTLESWSTDFFQKSNSPIRAQALFTAAWFHAIVQERRSYIPQGWSKFYEFSRSDLRCAAEVIERVLKKSGNDSVKWEFVHGLLENAVYGGRIDNPFDIRVLESYLHQCFNKSVIGGQSGRRKPLTNNFSMPQSSHYQDYMDMISLLSDNDQPSLFGLPANIERSIQRSISTQVISQLKVLMRADAIVDKFDKEKWQTELGPILQLWKKLNQGTKLLQEKGSFPSGKAVDESPVTAFIQLERYNAIKLMQSVHGSLSGLNKVIRGNALLTTAITALAGALLKNEVPSSWSNKWDGPEDPMQWLRALVAKTLALGTWVQKSESGSLLSESLDLAELFHPDTFLNALRQQTARGTKLSMDNLKLQCSWDGEIKGAMHPVKITGLQIEGCIFDGSRFSDCQRDTSSISAVPDCKVAWVPKEMVSPYPEKNCMLLPVYYDTSREGIVTKLNVPCGGQQIKWIQCNTALFLKKI</sequence>
<dbReference type="InterPro" id="IPR054354">
    <property type="entry name" value="DYNC2H1-like_lid"/>
</dbReference>
<evidence type="ECO:0000256" key="6">
    <source>
        <dbReference type="ARBA" id="ARBA00022490"/>
    </source>
</evidence>
<dbReference type="InterPro" id="IPR049400">
    <property type="entry name" value="DYNC2H1_AAA_dom"/>
</dbReference>
<evidence type="ECO:0000259" key="33">
    <source>
        <dbReference type="Pfam" id="PF21264"/>
    </source>
</evidence>
<proteinExistence type="inferred from homology"/>
<dbReference type="InterPro" id="IPR026983">
    <property type="entry name" value="DHC"/>
</dbReference>
<keyword evidence="8" id="KW-0547">Nucleotide-binding</keyword>
<evidence type="ECO:0000256" key="13">
    <source>
        <dbReference type="ARBA" id="ARBA00023069"/>
    </source>
</evidence>
<keyword evidence="13" id="KW-0969">Cilium</keyword>
<dbReference type="EMBL" id="DS985243">
    <property type="protein sequence ID" value="EDV26458.1"/>
    <property type="molecule type" value="Genomic_DNA"/>
</dbReference>
<dbReference type="Pfam" id="PF08393">
    <property type="entry name" value="DHC_N2"/>
    <property type="match status" value="1"/>
</dbReference>
<dbReference type="InterPro" id="IPR042222">
    <property type="entry name" value="Dynein_2_N"/>
</dbReference>
<dbReference type="Gene3D" id="1.20.140.100">
    <property type="entry name" value="Dynein heavy chain, N-terminal domain 2"/>
    <property type="match status" value="1"/>
</dbReference>
<evidence type="ECO:0000259" key="29">
    <source>
        <dbReference type="Pfam" id="PF12780"/>
    </source>
</evidence>
<dbReference type="InterPro" id="IPR041658">
    <property type="entry name" value="AAA_lid_11"/>
</dbReference>
<evidence type="ECO:0000256" key="10">
    <source>
        <dbReference type="ARBA" id="ARBA00022840"/>
    </source>
</evidence>
<evidence type="ECO:0000256" key="12">
    <source>
        <dbReference type="ARBA" id="ARBA00023054"/>
    </source>
</evidence>
<feature type="coiled-coil region" evidence="23">
    <location>
        <begin position="3119"/>
        <end position="3195"/>
    </location>
</feature>
<dbReference type="STRING" id="10228.B3RS55"/>
<evidence type="ECO:0000256" key="23">
    <source>
        <dbReference type="SAM" id="Coils"/>
    </source>
</evidence>
<keyword evidence="9" id="KW-0970">Cilium biogenesis/degradation</keyword>
<dbReference type="CTD" id="6751669"/>
<evidence type="ECO:0000256" key="3">
    <source>
        <dbReference type="ARBA" id="ARBA00008887"/>
    </source>
</evidence>
<feature type="domain" description="Dynein 2 heavy chain 1 cytoplasmic ATPase lid" evidence="34">
    <location>
        <begin position="2469"/>
        <end position="2564"/>
    </location>
</feature>
<keyword evidence="36" id="KW-1185">Reference proteome</keyword>
<dbReference type="GO" id="GO:0045505">
    <property type="term" value="F:dynein intermediate chain binding"/>
    <property type="evidence" value="ECO:0000318"/>
    <property type="project" value="GO_Central"/>
</dbReference>
<dbReference type="InterPro" id="IPR013594">
    <property type="entry name" value="Dynein_heavy_tail"/>
</dbReference>
<dbReference type="Pfam" id="PF12775">
    <property type="entry name" value="AAA_7"/>
    <property type="match status" value="1"/>
</dbReference>
<dbReference type="HOGENOM" id="CLU_000038_7_2_1"/>
<dbReference type="FunFam" id="1.20.1270.280:FF:000006">
    <property type="entry name" value="Dynein cytoplasmic 2 heavy chain 1"/>
    <property type="match status" value="1"/>
</dbReference>
<comment type="subcellular location">
    <subcellularLocation>
        <location evidence="1">Cell membrane</location>
        <topology evidence="1">Peripheral membrane protein</topology>
    </subcellularLocation>
    <subcellularLocation>
        <location evidence="2">Cytoplasm</location>
        <location evidence="2">Cytoskeleton</location>
        <location evidence="2">Cilium axoneme</location>
    </subcellularLocation>
</comment>
<dbReference type="Pfam" id="PF21264">
    <property type="entry name" value="DYNC2H1_AAA_dom"/>
    <property type="match status" value="1"/>
</dbReference>
<feature type="domain" description="Dynein heavy chain AAA lid" evidence="31">
    <location>
        <begin position="3877"/>
        <end position="4016"/>
    </location>
</feature>
<dbReference type="FunFam" id="3.10.490.20:FF:000007">
    <property type="entry name" value="Dynein cytoplasmic 2 heavy chain 1"/>
    <property type="match status" value="1"/>
</dbReference>
<dbReference type="FunFam" id="1.10.8.720:FF:000006">
    <property type="entry name" value="cytoplasmic dynein 2 heavy chain 1"/>
    <property type="match status" value="1"/>
</dbReference>
<evidence type="ECO:0000256" key="2">
    <source>
        <dbReference type="ARBA" id="ARBA00004430"/>
    </source>
</evidence>
<evidence type="ECO:0000259" key="25">
    <source>
        <dbReference type="Pfam" id="PF08385"/>
    </source>
</evidence>
<evidence type="ECO:0000256" key="16">
    <source>
        <dbReference type="ARBA" id="ARBA00023212"/>
    </source>
</evidence>
<evidence type="ECO:0000259" key="31">
    <source>
        <dbReference type="Pfam" id="PF18198"/>
    </source>
</evidence>
<dbReference type="GO" id="GO:0005868">
    <property type="term" value="C:cytoplasmic dynein complex"/>
    <property type="evidence" value="ECO:0000318"/>
    <property type="project" value="GO_Central"/>
</dbReference>
<reference evidence="35 36" key="1">
    <citation type="journal article" date="2008" name="Nature">
        <title>The Trichoplax genome and the nature of placozoans.</title>
        <authorList>
            <person name="Srivastava M."/>
            <person name="Begovic E."/>
            <person name="Chapman J."/>
            <person name="Putnam N.H."/>
            <person name="Hellsten U."/>
            <person name="Kawashima T."/>
            <person name="Kuo A."/>
            <person name="Mitros T."/>
            <person name="Salamov A."/>
            <person name="Carpenter M.L."/>
            <person name="Signorovitch A.Y."/>
            <person name="Moreno M.A."/>
            <person name="Kamm K."/>
            <person name="Grimwood J."/>
            <person name="Schmutz J."/>
            <person name="Shapiro H."/>
            <person name="Grigoriev I.V."/>
            <person name="Buss L.W."/>
            <person name="Schierwater B."/>
            <person name="Dellaporta S.L."/>
            <person name="Rokhsar D.S."/>
        </authorList>
    </citation>
    <scope>NUCLEOTIDE SEQUENCE [LARGE SCALE GENOMIC DNA]</scope>
    <source>
        <strain evidence="35 36">Grell-BS-1999</strain>
    </source>
</reference>
<dbReference type="InterPro" id="IPR035699">
    <property type="entry name" value="AAA_6"/>
</dbReference>
<evidence type="ECO:0000259" key="27">
    <source>
        <dbReference type="Pfam" id="PF12774"/>
    </source>
</evidence>
<evidence type="ECO:0000256" key="7">
    <source>
        <dbReference type="ARBA" id="ARBA00022701"/>
    </source>
</evidence>
<evidence type="ECO:0000256" key="20">
    <source>
        <dbReference type="ARBA" id="ARBA00078768"/>
    </source>
</evidence>
<dbReference type="OMA" id="WCKERVS"/>
<dbReference type="InterPro" id="IPR035706">
    <property type="entry name" value="AAA_9"/>
</dbReference>
<dbReference type="Gene3D" id="1.10.8.720">
    <property type="entry name" value="Region D6 of dynein motor"/>
    <property type="match status" value="1"/>
</dbReference>
<protein>
    <recommendedName>
        <fullName evidence="18">Cytoplasmic dynein 2 heavy chain 1</fullName>
    </recommendedName>
    <alternativeName>
        <fullName evidence="20">Cytoplasmic dynein 2 heavy chain</fullName>
    </alternativeName>
    <alternativeName>
        <fullName evidence="21">Dynein cytoplasmic heavy chain 2</fullName>
    </alternativeName>
    <alternativeName>
        <fullName evidence="22">Dynein heavy chain isotype 1B</fullName>
    </alternativeName>
</protein>
<feature type="domain" description="Dynein heavy chain tail" evidence="25">
    <location>
        <begin position="215"/>
        <end position="658"/>
    </location>
</feature>
<evidence type="ECO:0000313" key="35">
    <source>
        <dbReference type="EMBL" id="EDV26458.1"/>
    </source>
</evidence>
<dbReference type="PANTHER" id="PTHR46532:SF15">
    <property type="entry name" value="CYTOPLASMIC DYNEIN 2 HEAVY CHAIN 1"/>
    <property type="match status" value="1"/>
</dbReference>
<dbReference type="InterPro" id="IPR004273">
    <property type="entry name" value="Dynein_heavy_D6_P-loop"/>
</dbReference>
<dbReference type="GO" id="GO:0051959">
    <property type="term" value="F:dynein light intermediate chain binding"/>
    <property type="evidence" value="ECO:0000318"/>
    <property type="project" value="GO_Central"/>
</dbReference>
<evidence type="ECO:0000256" key="5">
    <source>
        <dbReference type="ARBA" id="ARBA00022475"/>
    </source>
</evidence>
<dbReference type="FunFam" id="3.40.50.300:FF:000598">
    <property type="entry name" value="Dynein cytoplasmic 2 heavy chain 1"/>
    <property type="match status" value="1"/>
</dbReference>
<feature type="domain" description="Cytoplasmic dynein 2 heavy chain 1 AAA+ ATPase" evidence="33">
    <location>
        <begin position="2147"/>
        <end position="2242"/>
    </location>
</feature>
<evidence type="ECO:0000259" key="34">
    <source>
        <dbReference type="Pfam" id="PF22597"/>
    </source>
</evidence>
<evidence type="ECO:0000256" key="4">
    <source>
        <dbReference type="ARBA" id="ARBA00022473"/>
    </source>
</evidence>
<dbReference type="eggNOG" id="KOG3595">
    <property type="taxonomic scope" value="Eukaryota"/>
</dbReference>
<keyword evidence="14" id="KW-0472">Membrane</keyword>
<evidence type="ECO:0000256" key="15">
    <source>
        <dbReference type="ARBA" id="ARBA00023175"/>
    </source>
</evidence>
<comment type="subunit">
    <text evidence="19">The cytoplasmic dynein complex 2 is probably composed by a heavy chain DYNC2H1 homodimer and a number of DYNC2LI1 light intermediate chains.</text>
</comment>
<dbReference type="Pfam" id="PF22597">
    <property type="entry name" value="DYN_lid"/>
    <property type="match status" value="1"/>
</dbReference>
<dbReference type="PhylomeDB" id="B3RS55"/>
<dbReference type="FunFam" id="1.10.8.1220:FF:000003">
    <property type="entry name" value="Dynein cytoplasmic 2 heavy chain 1"/>
    <property type="match status" value="1"/>
</dbReference>
<dbReference type="InterPro" id="IPR042228">
    <property type="entry name" value="Dynein_linker_3"/>
</dbReference>
<dbReference type="GeneID" id="6751669"/>
<dbReference type="FunCoup" id="B3RS55">
    <property type="interactions" value="450"/>
</dbReference>
<dbReference type="InterPro" id="IPR024743">
    <property type="entry name" value="Dynein_HC_stalk"/>
</dbReference>
<keyword evidence="15" id="KW-0505">Motor protein</keyword>
<dbReference type="FunFam" id="3.40.50.300:FF:000071">
    <property type="entry name" value="Cytoplasmic dynein heavy chain 1"/>
    <property type="match status" value="1"/>
</dbReference>
<dbReference type="FunFam" id="3.40.50.300:FF:000706">
    <property type="entry name" value="Cytoplasmic dynein 2 heavy chain 1"/>
    <property type="match status" value="1"/>
</dbReference>